<keyword evidence="2" id="KW-0812">Transmembrane</keyword>
<evidence type="ECO:0000313" key="4">
    <source>
        <dbReference type="Proteomes" id="UP000002698"/>
    </source>
</evidence>
<keyword evidence="4" id="KW-1185">Reference proteome</keyword>
<sequence length="81" mass="8599">MRVSRAGLLVAIAFLVPVIVELRTALVWVGIDLTVLQTVLLALFAVAALLAWAVAPDVRGSDDDDSESPSRPETPNRTSGD</sequence>
<name>A0A1U7EWS9_NATPD</name>
<dbReference type="RefSeq" id="WP_011323195.1">
    <property type="nucleotide sequence ID" value="NC_007426.1"/>
</dbReference>
<dbReference type="Proteomes" id="UP000002698">
    <property type="component" value="Chromosome"/>
</dbReference>
<reference evidence="3 4" key="1">
    <citation type="journal article" date="2005" name="Genome Res.">
        <title>Living with two extremes: conclusions from the genome sequence of Natronomonas pharaonis.</title>
        <authorList>
            <person name="Falb M."/>
            <person name="Pfeiffer F."/>
            <person name="Palm P."/>
            <person name="Rodewald K."/>
            <person name="Hickmann V."/>
            <person name="Tittor J."/>
            <person name="Oesterhelt D."/>
        </authorList>
    </citation>
    <scope>NUCLEOTIDE SEQUENCE [LARGE SCALE GENOMIC DNA]</scope>
    <source>
        <strain evidence="4">ATCC 35678 / DSM 2160 / CIP 103997 / JCM 8858 / NBRC 14720 / NCIMB 2260 / Gabara</strain>
    </source>
</reference>
<dbReference type="EMBL" id="CR936257">
    <property type="protein sequence ID" value="CAI49571.1"/>
    <property type="molecule type" value="Genomic_DNA"/>
</dbReference>
<keyword evidence="2" id="KW-1133">Transmembrane helix</keyword>
<dbReference type="HOGENOM" id="CLU_202267_0_0_2"/>
<gene>
    <name evidence="3" type="primary">cbaC</name>
    <name evidence="3" type="ordered locus">NP_2960A</name>
</gene>
<proteinExistence type="predicted"/>
<organism evidence="3 4">
    <name type="scientific">Natronomonas pharaonis (strain ATCC 35678 / DSM 2160 / CIP 103997 / JCM 8858 / NBRC 14720 / NCIMB 2260 / Gabara)</name>
    <name type="common">Halobacterium pharaonis</name>
    <dbReference type="NCBI Taxonomy" id="348780"/>
    <lineage>
        <taxon>Archaea</taxon>
        <taxon>Methanobacteriati</taxon>
        <taxon>Methanobacteriota</taxon>
        <taxon>Stenosarchaea group</taxon>
        <taxon>Halobacteria</taxon>
        <taxon>Halobacteriales</taxon>
        <taxon>Natronomonadaceae</taxon>
        <taxon>Natronomonas</taxon>
    </lineage>
</organism>
<dbReference type="KEGG" id="nph:NP_2960A"/>
<accession>A0A1U7EWS9</accession>
<evidence type="ECO:0000256" key="2">
    <source>
        <dbReference type="SAM" id="Phobius"/>
    </source>
</evidence>
<dbReference type="STRING" id="348780.NP_2960A"/>
<dbReference type="EnsemblBacteria" id="CAI49571">
    <property type="protein sequence ID" value="CAI49571"/>
    <property type="gene ID" value="NP_2960A"/>
</dbReference>
<dbReference type="GeneID" id="3702563"/>
<evidence type="ECO:0000256" key="1">
    <source>
        <dbReference type="SAM" id="MobiDB-lite"/>
    </source>
</evidence>
<evidence type="ECO:0000313" key="3">
    <source>
        <dbReference type="EMBL" id="CAI49571.1"/>
    </source>
</evidence>
<keyword evidence="2" id="KW-0472">Membrane</keyword>
<protein>
    <submittedName>
        <fullName evidence="3">CbaC protein</fullName>
    </submittedName>
</protein>
<dbReference type="OrthoDB" id="177830at2157"/>
<dbReference type="AlphaFoldDB" id="A0A1U7EWS9"/>
<feature type="transmembrane region" description="Helical" evidence="2">
    <location>
        <begin position="34"/>
        <end position="55"/>
    </location>
</feature>
<dbReference type="eggNOG" id="arCOG10192">
    <property type="taxonomic scope" value="Archaea"/>
</dbReference>
<feature type="region of interest" description="Disordered" evidence="1">
    <location>
        <begin position="58"/>
        <end position="81"/>
    </location>
</feature>